<comment type="similarity">
    <text evidence="1">Belongs to the sigma-70 factor family. ECF subfamily.</text>
</comment>
<dbReference type="InterPro" id="IPR007630">
    <property type="entry name" value="RNA_pol_sigma70_r4"/>
</dbReference>
<accession>A0A495JBN2</accession>
<dbReference type="NCBIfam" id="NF007227">
    <property type="entry name" value="PRK09645.1"/>
    <property type="match status" value="1"/>
</dbReference>
<dbReference type="GO" id="GO:0016987">
    <property type="term" value="F:sigma factor activity"/>
    <property type="evidence" value="ECO:0007669"/>
    <property type="project" value="UniProtKB-KW"/>
</dbReference>
<evidence type="ECO:0000313" key="9">
    <source>
        <dbReference type="Proteomes" id="UP000277671"/>
    </source>
</evidence>
<dbReference type="Gene3D" id="1.10.1740.10">
    <property type="match status" value="1"/>
</dbReference>
<dbReference type="Pfam" id="PF04545">
    <property type="entry name" value="Sigma70_r4"/>
    <property type="match status" value="1"/>
</dbReference>
<dbReference type="InterPro" id="IPR039425">
    <property type="entry name" value="RNA_pol_sigma-70-like"/>
</dbReference>
<dbReference type="InterPro" id="IPR007627">
    <property type="entry name" value="RNA_pol_sigma70_r2"/>
</dbReference>
<dbReference type="InterPro" id="IPR014284">
    <property type="entry name" value="RNA_pol_sigma-70_dom"/>
</dbReference>
<name>A0A495JBN2_9ACTN</name>
<proteinExistence type="inferred from homology"/>
<dbReference type="PANTHER" id="PTHR43133">
    <property type="entry name" value="RNA POLYMERASE ECF-TYPE SIGMA FACTO"/>
    <property type="match status" value="1"/>
</dbReference>
<evidence type="ECO:0000256" key="3">
    <source>
        <dbReference type="ARBA" id="ARBA00023082"/>
    </source>
</evidence>
<dbReference type="InterPro" id="IPR013324">
    <property type="entry name" value="RNA_pol_sigma_r3/r4-like"/>
</dbReference>
<dbReference type="AlphaFoldDB" id="A0A495JBN2"/>
<dbReference type="InterPro" id="IPR013325">
    <property type="entry name" value="RNA_pol_sigma_r2"/>
</dbReference>
<keyword evidence="9" id="KW-1185">Reference proteome</keyword>
<sequence length="183" mass="20308">MAGLRTQRRREVADEALVRSLFQEHGRAMLAYATQLTRDRAAAEDVVQEALVRAWRHPDSLVNGKGSVRGWLLTVVRNIVTDTIRARNARPTEVAETPVEVAIERDHADHVVNSMVVVDALNKLSPEHREVLEQVYLLGSTVAEAAKALGIPPGTVKSRSFYALRALREIHSERTPGMERSAS</sequence>
<protein>
    <submittedName>
        <fullName evidence="8">RNA polymerase sigma-70 factor (ECF subfamily)</fullName>
    </submittedName>
</protein>
<evidence type="ECO:0000256" key="4">
    <source>
        <dbReference type="ARBA" id="ARBA00023125"/>
    </source>
</evidence>
<evidence type="ECO:0000259" key="7">
    <source>
        <dbReference type="Pfam" id="PF04545"/>
    </source>
</evidence>
<dbReference type="OrthoDB" id="9811152at2"/>
<keyword evidence="5" id="KW-0804">Transcription</keyword>
<feature type="domain" description="RNA polymerase sigma-70 region 4" evidence="7">
    <location>
        <begin position="120"/>
        <end position="169"/>
    </location>
</feature>
<dbReference type="GO" id="GO:0003677">
    <property type="term" value="F:DNA binding"/>
    <property type="evidence" value="ECO:0007669"/>
    <property type="project" value="UniProtKB-KW"/>
</dbReference>
<evidence type="ECO:0000313" key="8">
    <source>
        <dbReference type="EMBL" id="RKR86327.1"/>
    </source>
</evidence>
<keyword evidence="4" id="KW-0238">DNA-binding</keyword>
<dbReference type="PANTHER" id="PTHR43133:SF52">
    <property type="entry name" value="ECF RNA POLYMERASE SIGMA FACTOR SIGL"/>
    <property type="match status" value="1"/>
</dbReference>
<keyword evidence="2" id="KW-0805">Transcription regulation</keyword>
<feature type="domain" description="RNA polymerase sigma-70 region 2" evidence="6">
    <location>
        <begin position="21"/>
        <end position="88"/>
    </location>
</feature>
<dbReference type="NCBIfam" id="TIGR02937">
    <property type="entry name" value="sigma70-ECF"/>
    <property type="match status" value="1"/>
</dbReference>
<organism evidence="8 9">
    <name type="scientific">Micromonospora pisi</name>
    <dbReference type="NCBI Taxonomy" id="589240"/>
    <lineage>
        <taxon>Bacteria</taxon>
        <taxon>Bacillati</taxon>
        <taxon>Actinomycetota</taxon>
        <taxon>Actinomycetes</taxon>
        <taxon>Micromonosporales</taxon>
        <taxon>Micromonosporaceae</taxon>
        <taxon>Micromonospora</taxon>
    </lineage>
</organism>
<dbReference type="Proteomes" id="UP000277671">
    <property type="component" value="Unassembled WGS sequence"/>
</dbReference>
<evidence type="ECO:0000256" key="2">
    <source>
        <dbReference type="ARBA" id="ARBA00023015"/>
    </source>
</evidence>
<dbReference type="RefSeq" id="WP_121154265.1">
    <property type="nucleotide sequence ID" value="NZ_RBKT01000001.1"/>
</dbReference>
<keyword evidence="3" id="KW-0731">Sigma factor</keyword>
<evidence type="ECO:0000256" key="5">
    <source>
        <dbReference type="ARBA" id="ARBA00023163"/>
    </source>
</evidence>
<reference evidence="8 9" key="1">
    <citation type="submission" date="2018-10" db="EMBL/GenBank/DDBJ databases">
        <title>Sequencing the genomes of 1000 actinobacteria strains.</title>
        <authorList>
            <person name="Klenk H.-P."/>
        </authorList>
    </citation>
    <scope>NUCLEOTIDE SEQUENCE [LARGE SCALE GENOMIC DNA]</scope>
    <source>
        <strain evidence="8 9">DSM 45175</strain>
    </source>
</reference>
<dbReference type="CDD" id="cd06171">
    <property type="entry name" value="Sigma70_r4"/>
    <property type="match status" value="1"/>
</dbReference>
<gene>
    <name evidence="8" type="ORF">BDK92_0551</name>
</gene>
<dbReference type="SUPFAM" id="SSF88659">
    <property type="entry name" value="Sigma3 and sigma4 domains of RNA polymerase sigma factors"/>
    <property type="match status" value="1"/>
</dbReference>
<dbReference type="Gene3D" id="1.10.10.10">
    <property type="entry name" value="Winged helix-like DNA-binding domain superfamily/Winged helix DNA-binding domain"/>
    <property type="match status" value="1"/>
</dbReference>
<evidence type="ECO:0000259" key="6">
    <source>
        <dbReference type="Pfam" id="PF04542"/>
    </source>
</evidence>
<dbReference type="Pfam" id="PF04542">
    <property type="entry name" value="Sigma70_r2"/>
    <property type="match status" value="1"/>
</dbReference>
<comment type="caution">
    <text evidence="8">The sequence shown here is derived from an EMBL/GenBank/DDBJ whole genome shotgun (WGS) entry which is preliminary data.</text>
</comment>
<evidence type="ECO:0000256" key="1">
    <source>
        <dbReference type="ARBA" id="ARBA00010641"/>
    </source>
</evidence>
<dbReference type="InterPro" id="IPR036388">
    <property type="entry name" value="WH-like_DNA-bd_sf"/>
</dbReference>
<dbReference type="GO" id="GO:0006352">
    <property type="term" value="P:DNA-templated transcription initiation"/>
    <property type="evidence" value="ECO:0007669"/>
    <property type="project" value="InterPro"/>
</dbReference>
<dbReference type="EMBL" id="RBKT01000001">
    <property type="protein sequence ID" value="RKR86327.1"/>
    <property type="molecule type" value="Genomic_DNA"/>
</dbReference>
<dbReference type="SUPFAM" id="SSF88946">
    <property type="entry name" value="Sigma2 domain of RNA polymerase sigma factors"/>
    <property type="match status" value="1"/>
</dbReference>